<reference evidence="2" key="1">
    <citation type="journal article" date="2016" name="Virol Rep">
        <title>Newly characterized arboviruses of northern Australia.</title>
        <authorList>
            <person name="Huang B."/>
            <person name="Allcock R."/>
            <person name="Warrilow D."/>
        </authorList>
    </citation>
    <scope>NUCLEOTIDE SEQUENCE</scope>
    <source>
        <strain evidence="2">NB6028</strain>
    </source>
</reference>
<proteinExistence type="predicted"/>
<evidence type="ECO:0000313" key="2">
    <source>
        <dbReference type="EMBL" id="AMR73401.1"/>
    </source>
</evidence>
<organism evidence="2">
    <name type="scientific">Yacaaba virus</name>
    <dbReference type="NCBI Taxonomy" id="1819307"/>
    <lineage>
        <taxon>Viruses</taxon>
        <taxon>Riboviria</taxon>
        <taxon>Orthornavirae</taxon>
        <taxon>Negarnaviricota</taxon>
        <taxon>Polyploviricotina</taxon>
        <taxon>Bunyaviricetes</taxon>
        <taxon>Elliovirales</taxon>
        <taxon>Peribunyaviridae</taxon>
        <taxon>Orthobunyavirus</taxon>
        <taxon>Orthobunyavirus yacaabaense</taxon>
    </lineage>
</organism>
<name>A0A142J8G2_9VIRU</name>
<evidence type="ECO:0000256" key="1">
    <source>
        <dbReference type="ARBA" id="ARBA00014100"/>
    </source>
</evidence>
<accession>A0A142J8G2</accession>
<dbReference type="GO" id="GO:0016032">
    <property type="term" value="P:viral process"/>
    <property type="evidence" value="ECO:0007669"/>
    <property type="project" value="InterPro"/>
</dbReference>
<protein>
    <recommendedName>
        <fullName evidence="1">Non-structural protein NS-S</fullName>
    </recommendedName>
</protein>
<dbReference type="EMBL" id="KT820210">
    <property type="protein sequence ID" value="AMR73401.1"/>
    <property type="molecule type" value="Viral_cRNA"/>
</dbReference>
<dbReference type="InterPro" id="IPR000797">
    <property type="entry name" value="Bunya_NSs"/>
</dbReference>
<sequence length="121" mass="13172">MNLSSLISTPDLQVGLIQIRGMLNFCAIIGRRSISLPLGISFSALRELKQVSRSDQTNRCVYVLKIGRLTYIITIFLQTGTTSLVIQTSPYTGSPATCLGIFCLSTKMGALTLENSLNDLL</sequence>
<dbReference type="Pfam" id="PF01104">
    <property type="entry name" value="Bunya_NS-S"/>
    <property type="match status" value="1"/>
</dbReference>